<dbReference type="RefSeq" id="WP_242883660.1">
    <property type="nucleotide sequence ID" value="NZ_CP094242.1"/>
</dbReference>
<evidence type="ECO:0000256" key="1">
    <source>
        <dbReference type="SAM" id="Coils"/>
    </source>
</evidence>
<dbReference type="EMBL" id="CP094242">
    <property type="protein sequence ID" value="UNV87032.1"/>
    <property type="molecule type" value="Genomic_DNA"/>
</dbReference>
<keyword evidence="3" id="KW-1185">Reference proteome</keyword>
<evidence type="ECO:0000313" key="3">
    <source>
        <dbReference type="Proteomes" id="UP000829504"/>
    </source>
</evidence>
<dbReference type="Gene3D" id="1.25.40.10">
    <property type="entry name" value="Tetratricopeptide repeat domain"/>
    <property type="match status" value="2"/>
</dbReference>
<sequence>MNVQDLIEESAALFNNKKFDEAIEKLNQALDGIEDKNSQIQEQNDIQFWLGRCYLEQAKQAEGKDAAELFEQAVKHHQQQLKLAEQLEDKQNRLQRQTYAQFWLGHCSFEQAMKAKGKESEQLFGQAVEHFQQQLSLAEQLADKQNSLQQQTNAQSWLGRCSFEQAMKAKGKESEQLFGQAVEHFQQQLSLAEQLADKQNSLQQQINAQSWLGRCSFEQAMKAKGKESEQLFGQAVEHFQQQLSLAEQLADKQNSLQQQIYVQSWLGRCSFEQAMKAKGKESEQLFGQAVEHFQQQLSLAEQLADKQNSLQQQINAQSWLGRCSFEQAMKAKGKESEQLFGQAVEHFQQQLSLAEQLADKQNSLQQQIYVQSCLGRCSFEQAMKAKGKESEQLFGQAVEHFQQQLSLAEQLADKQNSLQQQVYAQSWLGRCYFDQAVKIKDEDSSKVKELTEKAFEYFLFSFNNLSQLKDKLERNRADKIIRQYLREICFLQEEWQSYFDQKKQSIREKLFQNKKDNLTDAISTILAVLNIPPMELGSIPLAHYTSPSVCERLFGIVSDKANGKADDNYPVDNNKVSPMRIGSSTYMNDPTEGEGLLEFLNLQDLELENKADCPVHNAFFTCFSSRVNDLNQFRLYGKENGVEASGCCLVFNKEGNWLKESDVSASFRSMVKKGRDGYSDEQLVEADIPNSDFEDDNLPLYQVAYIAYYDEYIAKEKCTIWLPYTRRPKFGIRLKPVGKNLKWHKFRIKELRAALTKLIKNSNKIKNEDGKALEYIRYLFKDFAFRDEEEFRLLKIEQIGSDKIKYCETTKSVYLPYADIRDIVDEVILGTNYEKSGKERKAEVFQHLMRKHYPKVKVSRSSLPINANPPIKKD</sequence>
<dbReference type="InterPro" id="IPR011990">
    <property type="entry name" value="TPR-like_helical_dom_sf"/>
</dbReference>
<keyword evidence="1" id="KW-0175">Coiled coil</keyword>
<reference evidence="2 3" key="1">
    <citation type="submission" date="2022-03" db="EMBL/GenBank/DDBJ databases">
        <title>Genome sequencing of Morococcus cerebrosus.</title>
        <authorList>
            <person name="Baek M.-G."/>
            <person name="Yi H."/>
        </authorList>
    </citation>
    <scope>NUCLEOTIDE SEQUENCE [LARGE SCALE GENOMIC DNA]</scope>
    <source>
        <strain evidence="2 3">CIP 81.93</strain>
    </source>
</reference>
<evidence type="ECO:0000313" key="2">
    <source>
        <dbReference type="EMBL" id="UNV87032.1"/>
    </source>
</evidence>
<dbReference type="Proteomes" id="UP000829504">
    <property type="component" value="Chromosome"/>
</dbReference>
<proteinExistence type="predicted"/>
<organism evidence="2 3">
    <name type="scientific">Morococcus cerebrosus</name>
    <dbReference type="NCBI Taxonomy" id="1056807"/>
    <lineage>
        <taxon>Bacteria</taxon>
        <taxon>Pseudomonadati</taxon>
        <taxon>Pseudomonadota</taxon>
        <taxon>Betaproteobacteria</taxon>
        <taxon>Neisseriales</taxon>
        <taxon>Neisseriaceae</taxon>
        <taxon>Morococcus</taxon>
    </lineage>
</organism>
<name>A0ABY3YFW7_9NEIS</name>
<accession>A0ABY3YFW7</accession>
<protein>
    <submittedName>
        <fullName evidence="2">Sel1 repeat family protein</fullName>
    </submittedName>
</protein>
<gene>
    <name evidence="2" type="ORF">MON37_10335</name>
</gene>
<feature type="coiled-coil region" evidence="1">
    <location>
        <begin position="16"/>
        <end position="43"/>
    </location>
</feature>
<feature type="coiled-coil region" evidence="1">
    <location>
        <begin position="67"/>
        <end position="97"/>
    </location>
</feature>